<keyword evidence="10" id="KW-1038">Host endoplasmic reticulum</keyword>
<dbReference type="EMBL" id="MT123349">
    <property type="protein sequence ID" value="QNT12104.1"/>
    <property type="molecule type" value="Genomic_RNA"/>
</dbReference>
<dbReference type="InterPro" id="IPR003411">
    <property type="entry name" value="TGBp3"/>
</dbReference>
<evidence type="ECO:0000256" key="4">
    <source>
        <dbReference type="ARBA" id="ARBA00022448"/>
    </source>
</evidence>
<name>A0A7H1JKS8_9VIRU</name>
<evidence type="ECO:0000256" key="10">
    <source>
        <dbReference type="ARBA" id="ARBA00023184"/>
    </source>
</evidence>
<proteinExistence type="inferred from homology"/>
<evidence type="ECO:0000256" key="7">
    <source>
        <dbReference type="ARBA" id="ARBA00022989"/>
    </source>
</evidence>
<keyword evidence="5 13" id="KW-0812">Transmembrane</keyword>
<evidence type="ECO:0000256" key="6">
    <source>
        <dbReference type="ARBA" id="ARBA00022870"/>
    </source>
</evidence>
<evidence type="ECO:0000256" key="5">
    <source>
        <dbReference type="ARBA" id="ARBA00022692"/>
    </source>
</evidence>
<evidence type="ECO:0000256" key="11">
    <source>
        <dbReference type="ARBA" id="ARBA00025270"/>
    </source>
</evidence>
<evidence type="ECO:0000256" key="13">
    <source>
        <dbReference type="SAM" id="Phobius"/>
    </source>
</evidence>
<dbReference type="GO" id="GO:0046740">
    <property type="term" value="P:transport of virus in host, cell to cell"/>
    <property type="evidence" value="ECO:0007669"/>
    <property type="project" value="UniProtKB-KW"/>
</dbReference>
<feature type="transmembrane region" description="Helical" evidence="13">
    <location>
        <begin position="15"/>
        <end position="37"/>
    </location>
</feature>
<evidence type="ECO:0000256" key="9">
    <source>
        <dbReference type="ARBA" id="ARBA00023136"/>
    </source>
</evidence>
<protein>
    <recommendedName>
        <fullName evidence="3">Movement protein TGBp3</fullName>
    </recommendedName>
    <alternativeName>
        <fullName evidence="12">Triple gene block 3 protein</fullName>
    </alternativeName>
</protein>
<evidence type="ECO:0000256" key="3">
    <source>
        <dbReference type="ARBA" id="ARBA00013812"/>
    </source>
</evidence>
<sequence>MPTTTSGQPQQPSPFFLFLSSHKVDLLLVTVLILFVYAVTAPQQAPTCTVIITGEAIKVIGCPDPGSVFTNLNIAPWNGVKFPILDFEN</sequence>
<evidence type="ECO:0000256" key="2">
    <source>
        <dbReference type="ARBA" id="ARBA00010355"/>
    </source>
</evidence>
<evidence type="ECO:0000256" key="1">
    <source>
        <dbReference type="ARBA" id="ARBA00004625"/>
    </source>
</evidence>
<keyword evidence="6" id="KW-1043">Host membrane</keyword>
<keyword evidence="7 13" id="KW-1133">Transmembrane helix</keyword>
<comment type="function">
    <text evidence="11">Plays a role in viral cell-to-cell propagation, by facilitating genome transport to neighboring plant cells through plasmosdesmata. May induce the formation of granular vesicles derived from the Endoplasmic reticulum, which align on actin filaments.</text>
</comment>
<accession>A0A7H1JKS8</accession>
<keyword evidence="9 13" id="KW-0472">Membrane</keyword>
<organism evidence="14">
    <name type="scientific">Plantain virus X</name>
    <dbReference type="NCBI Taxonomy" id="1331744"/>
    <lineage>
        <taxon>Viruses</taxon>
        <taxon>Riboviria</taxon>
        <taxon>Orthornavirae</taxon>
        <taxon>Kitrinoviricota</taxon>
        <taxon>Alsuviricetes</taxon>
        <taxon>Tymovirales</taxon>
        <taxon>Alphaflexiviridae</taxon>
        <taxon>Potexvirus</taxon>
        <taxon>Potexvirus ecsplantagonis</taxon>
    </lineage>
</organism>
<comment type="similarity">
    <text evidence="2">Belongs to the Tymovirales TGBp3 protein family.</text>
</comment>
<evidence type="ECO:0000256" key="8">
    <source>
        <dbReference type="ARBA" id="ARBA00023031"/>
    </source>
</evidence>
<dbReference type="GO" id="GO:0044167">
    <property type="term" value="C:host cell endoplasmic reticulum membrane"/>
    <property type="evidence" value="ECO:0007669"/>
    <property type="project" value="UniProtKB-SubCell"/>
</dbReference>
<evidence type="ECO:0000313" key="14">
    <source>
        <dbReference type="EMBL" id="QNT12104.1"/>
    </source>
</evidence>
<keyword evidence="4" id="KW-0813">Transport</keyword>
<reference evidence="14" key="1">
    <citation type="submission" date="2020-02" db="EMBL/GenBank/DDBJ databases">
        <title>Sequence analysis of 43-year old samples of Plantago lanceolata show that Plantain virus X is synonymous with Actinidia virus X and is widely distributed.</title>
        <authorList>
            <person name="Dullemans A."/>
            <person name="Verbeek M."/>
        </authorList>
    </citation>
    <scope>NUCLEOTIDE SEQUENCE</scope>
    <source>
        <strain evidence="14">AVX-2018-001</strain>
    </source>
</reference>
<evidence type="ECO:0000256" key="12">
    <source>
        <dbReference type="ARBA" id="ARBA00033148"/>
    </source>
</evidence>
<dbReference type="Pfam" id="PF02495">
    <property type="entry name" value="TGBp3"/>
    <property type="match status" value="1"/>
</dbReference>
<keyword evidence="8" id="KW-0916">Viral movement protein</keyword>
<comment type="subcellular location">
    <subcellularLocation>
        <location evidence="1">Host endoplasmic reticulum membrane</location>
    </subcellularLocation>
</comment>